<comment type="caution">
    <text evidence="2">The sequence shown here is derived from an EMBL/GenBank/DDBJ whole genome shotgun (WGS) entry which is preliminary data.</text>
</comment>
<dbReference type="Gene3D" id="3.30.2130.10">
    <property type="entry name" value="VC0802-like"/>
    <property type="match status" value="1"/>
</dbReference>
<gene>
    <name evidence="2" type="ORF">B1B_04048</name>
</gene>
<evidence type="ECO:0000259" key="1">
    <source>
        <dbReference type="PROSITE" id="PS51671"/>
    </source>
</evidence>
<sequence length="164" mass="17435">MTVEEVALTVGNRPGSLQKVAKVLAEGRLNVAALSLTSQGQKSYLRLVVGDTQRALWLLRKAGYKVDANDLVVVHVEDKAGSFLKVLDILARHRVNVLSSSILVTRDGQRVLVGISVNNPARARQLLSASGFLSGGAEGLLLTNRDLVSGPVTDGSTESVGFFL</sequence>
<dbReference type="InterPro" id="IPR045865">
    <property type="entry name" value="ACT-like_dom_sf"/>
</dbReference>
<accession>T1BU74</accession>
<organism evidence="2">
    <name type="scientific">mine drainage metagenome</name>
    <dbReference type="NCBI Taxonomy" id="410659"/>
    <lineage>
        <taxon>unclassified sequences</taxon>
        <taxon>metagenomes</taxon>
        <taxon>ecological metagenomes</taxon>
    </lineage>
</organism>
<reference evidence="2" key="1">
    <citation type="submission" date="2013-08" db="EMBL/GenBank/DDBJ databases">
        <authorList>
            <person name="Mendez C."/>
            <person name="Richter M."/>
            <person name="Ferrer M."/>
            <person name="Sanchez J."/>
        </authorList>
    </citation>
    <scope>NUCLEOTIDE SEQUENCE</scope>
</reference>
<dbReference type="CDD" id="cd02116">
    <property type="entry name" value="ACT"/>
    <property type="match status" value="1"/>
</dbReference>
<dbReference type="AlphaFoldDB" id="T1BU74"/>
<dbReference type="PROSITE" id="PS51671">
    <property type="entry name" value="ACT"/>
    <property type="match status" value="1"/>
</dbReference>
<evidence type="ECO:0000313" key="2">
    <source>
        <dbReference type="EMBL" id="EQD72093.1"/>
    </source>
</evidence>
<protein>
    <submittedName>
        <fullName evidence="2">Amino acid-binding ACT domain-containing protein</fullName>
    </submittedName>
</protein>
<dbReference type="PANTHER" id="PTHR40099">
    <property type="entry name" value="ACETOLACTATE SYNTHASE, SMALL SUBUNIT"/>
    <property type="match status" value="1"/>
</dbReference>
<dbReference type="PANTHER" id="PTHR40099:SF1">
    <property type="entry name" value="ACETOLACTATE SYNTHASE, SMALL SUBUNIT"/>
    <property type="match status" value="1"/>
</dbReference>
<dbReference type="SUPFAM" id="SSF55021">
    <property type="entry name" value="ACT-like"/>
    <property type="match status" value="2"/>
</dbReference>
<feature type="domain" description="ACT" evidence="1">
    <location>
        <begin position="71"/>
        <end position="149"/>
    </location>
</feature>
<reference evidence="2" key="2">
    <citation type="journal article" date="2014" name="ISME J.">
        <title>Microbial stratification in low pH oxic and suboxic macroscopic growths along an acid mine drainage.</title>
        <authorList>
            <person name="Mendez-Garcia C."/>
            <person name="Mesa V."/>
            <person name="Sprenger R.R."/>
            <person name="Richter M."/>
            <person name="Diez M.S."/>
            <person name="Solano J."/>
            <person name="Bargiela R."/>
            <person name="Golyshina O.V."/>
            <person name="Manteca A."/>
            <person name="Ramos J.L."/>
            <person name="Gallego J.R."/>
            <person name="Llorente I."/>
            <person name="Martins Dos Santos V.A."/>
            <person name="Jensen O.N."/>
            <person name="Pelaez A.I."/>
            <person name="Sanchez J."/>
            <person name="Ferrer M."/>
        </authorList>
    </citation>
    <scope>NUCLEOTIDE SEQUENCE</scope>
</reference>
<proteinExistence type="predicted"/>
<dbReference type="EMBL" id="AUZY01002532">
    <property type="protein sequence ID" value="EQD72093.1"/>
    <property type="molecule type" value="Genomic_DNA"/>
</dbReference>
<dbReference type="InterPro" id="IPR002912">
    <property type="entry name" value="ACT_dom"/>
</dbReference>
<name>T1BU74_9ZZZZ</name>
<dbReference type="Pfam" id="PF01842">
    <property type="entry name" value="ACT"/>
    <property type="match status" value="1"/>
</dbReference>